<keyword evidence="3" id="KW-1185">Reference proteome</keyword>
<protein>
    <recommendedName>
        <fullName evidence="4">Ataxin-2 C-terminal domain-containing protein</fullName>
    </recommendedName>
</protein>
<dbReference type="AlphaFoldDB" id="A0A1W0A6B8"/>
<comment type="caution">
    <text evidence="2">The sequence shown here is derived from an EMBL/GenBank/DDBJ whole genome shotgun (WGS) entry which is preliminary data.</text>
</comment>
<proteinExistence type="predicted"/>
<accession>A0A1W0A6B8</accession>
<evidence type="ECO:0000313" key="3">
    <source>
        <dbReference type="Proteomes" id="UP000243217"/>
    </source>
</evidence>
<evidence type="ECO:0000256" key="1">
    <source>
        <dbReference type="SAM" id="MobiDB-lite"/>
    </source>
</evidence>
<organism evidence="2 3">
    <name type="scientific">Thraustotheca clavata</name>
    <dbReference type="NCBI Taxonomy" id="74557"/>
    <lineage>
        <taxon>Eukaryota</taxon>
        <taxon>Sar</taxon>
        <taxon>Stramenopiles</taxon>
        <taxon>Oomycota</taxon>
        <taxon>Saprolegniomycetes</taxon>
        <taxon>Saprolegniales</taxon>
        <taxon>Achlyaceae</taxon>
        <taxon>Thraustotheca</taxon>
    </lineage>
</organism>
<dbReference type="OrthoDB" id="71719at2759"/>
<dbReference type="Proteomes" id="UP000243217">
    <property type="component" value="Unassembled WGS sequence"/>
</dbReference>
<sequence>MKLNPNAASFVPTWMNAPTSVPSNPQYGEWDECVPESDVCEEQPNFFDEAEIDELLAEIERVQIEQELAREYDHLKAQGMNEEAEMWSRWMALPPSPLNSPSSQYNKKQNKYHNSAKPKNRSGPLYNPKGTYAPHNPTTTTVVFK</sequence>
<feature type="compositionally biased region" description="Basic residues" evidence="1">
    <location>
        <begin position="108"/>
        <end position="120"/>
    </location>
</feature>
<feature type="region of interest" description="Disordered" evidence="1">
    <location>
        <begin position="92"/>
        <end position="145"/>
    </location>
</feature>
<evidence type="ECO:0008006" key="4">
    <source>
        <dbReference type="Google" id="ProtNLM"/>
    </source>
</evidence>
<name>A0A1W0A6B8_9STRA</name>
<reference evidence="2 3" key="1">
    <citation type="journal article" date="2014" name="Genome Biol. Evol.">
        <title>The secreted proteins of Achlya hypogyna and Thraustotheca clavata identify the ancestral oomycete secretome and reveal gene acquisitions by horizontal gene transfer.</title>
        <authorList>
            <person name="Misner I."/>
            <person name="Blouin N."/>
            <person name="Leonard G."/>
            <person name="Richards T.A."/>
            <person name="Lane C.E."/>
        </authorList>
    </citation>
    <scope>NUCLEOTIDE SEQUENCE [LARGE SCALE GENOMIC DNA]</scope>
    <source>
        <strain evidence="2 3">ATCC 34112</strain>
    </source>
</reference>
<gene>
    <name evidence="2" type="ORF">THRCLA_20516</name>
</gene>
<evidence type="ECO:0000313" key="2">
    <source>
        <dbReference type="EMBL" id="OQS05833.1"/>
    </source>
</evidence>
<dbReference type="EMBL" id="JNBS01000411">
    <property type="protein sequence ID" value="OQS05833.1"/>
    <property type="molecule type" value="Genomic_DNA"/>
</dbReference>
<feature type="compositionally biased region" description="Polar residues" evidence="1">
    <location>
        <begin position="136"/>
        <end position="145"/>
    </location>
</feature>